<reference evidence="2" key="1">
    <citation type="submission" date="2020-03" db="EMBL/GenBank/DDBJ databases">
        <title>Castanea mollissima Vanexum genome sequencing.</title>
        <authorList>
            <person name="Staton M."/>
        </authorList>
    </citation>
    <scope>NUCLEOTIDE SEQUENCE</scope>
    <source>
        <tissue evidence="2">Leaf</tissue>
    </source>
</reference>
<gene>
    <name evidence="2" type="ORF">CMV_003338</name>
</gene>
<evidence type="ECO:0000313" key="3">
    <source>
        <dbReference type="Proteomes" id="UP000737018"/>
    </source>
</evidence>
<dbReference type="EMBL" id="JRKL02000265">
    <property type="protein sequence ID" value="KAF3973229.1"/>
    <property type="molecule type" value="Genomic_DNA"/>
</dbReference>
<comment type="caution">
    <text evidence="2">The sequence shown here is derived from an EMBL/GenBank/DDBJ whole genome shotgun (WGS) entry which is preliminary data.</text>
</comment>
<name>A0A8J4W322_9ROSI</name>
<organism evidence="2 3">
    <name type="scientific">Castanea mollissima</name>
    <name type="common">Chinese chestnut</name>
    <dbReference type="NCBI Taxonomy" id="60419"/>
    <lineage>
        <taxon>Eukaryota</taxon>
        <taxon>Viridiplantae</taxon>
        <taxon>Streptophyta</taxon>
        <taxon>Embryophyta</taxon>
        <taxon>Tracheophyta</taxon>
        <taxon>Spermatophyta</taxon>
        <taxon>Magnoliopsida</taxon>
        <taxon>eudicotyledons</taxon>
        <taxon>Gunneridae</taxon>
        <taxon>Pentapetalae</taxon>
        <taxon>rosids</taxon>
        <taxon>fabids</taxon>
        <taxon>Fagales</taxon>
        <taxon>Fagaceae</taxon>
        <taxon>Castanea</taxon>
    </lineage>
</organism>
<accession>A0A8J4W322</accession>
<dbReference type="Proteomes" id="UP000737018">
    <property type="component" value="Unassembled WGS sequence"/>
</dbReference>
<evidence type="ECO:0000313" key="2">
    <source>
        <dbReference type="EMBL" id="KAF3973229.1"/>
    </source>
</evidence>
<feature type="region of interest" description="Disordered" evidence="1">
    <location>
        <begin position="1"/>
        <end position="31"/>
    </location>
</feature>
<dbReference type="AlphaFoldDB" id="A0A8J4W322"/>
<keyword evidence="3" id="KW-1185">Reference proteome</keyword>
<proteinExistence type="predicted"/>
<sequence>MDKALNEYQDSDTLWKRKSKSKERDVLSHPSCSHIHSFPLHRPHSAAFPPLFAAKNHRFSTIFRRNLFGEDEYDISEFSKNAVQETIIL</sequence>
<evidence type="ECO:0000256" key="1">
    <source>
        <dbReference type="SAM" id="MobiDB-lite"/>
    </source>
</evidence>
<protein>
    <submittedName>
        <fullName evidence="2">Uncharacterized protein</fullName>
    </submittedName>
</protein>